<accession>F0WJ71</accession>
<protein>
    <submittedName>
        <fullName evidence="1">AlNc14C119G6603 protein</fullName>
    </submittedName>
</protein>
<reference evidence="1" key="2">
    <citation type="submission" date="2011-02" db="EMBL/GenBank/DDBJ databases">
        <authorList>
            <person name="MacLean D."/>
        </authorList>
    </citation>
    <scope>NUCLEOTIDE SEQUENCE</scope>
</reference>
<reference evidence="1" key="1">
    <citation type="journal article" date="2011" name="PLoS Biol.">
        <title>Gene gain and loss during evolution of obligate parasitism in the white rust pathogen of Arabidopsis thaliana.</title>
        <authorList>
            <person name="Kemen E."/>
            <person name="Gardiner A."/>
            <person name="Schultz-Larsen T."/>
            <person name="Kemen A.C."/>
            <person name="Balmuth A.L."/>
            <person name="Robert-Seilaniantz A."/>
            <person name="Bailey K."/>
            <person name="Holub E."/>
            <person name="Studholme D.J."/>
            <person name="Maclean D."/>
            <person name="Jones J.D."/>
        </authorList>
    </citation>
    <scope>NUCLEOTIDE SEQUENCE</scope>
</reference>
<evidence type="ECO:0000313" key="1">
    <source>
        <dbReference type="EMBL" id="CCA21318.1"/>
    </source>
</evidence>
<gene>
    <name evidence="1" type="primary">AlNc14C119G6603</name>
    <name evidence="1" type="ORF">ALNC14_074610</name>
</gene>
<organism evidence="1">
    <name type="scientific">Albugo laibachii Nc14</name>
    <dbReference type="NCBI Taxonomy" id="890382"/>
    <lineage>
        <taxon>Eukaryota</taxon>
        <taxon>Sar</taxon>
        <taxon>Stramenopiles</taxon>
        <taxon>Oomycota</taxon>
        <taxon>Peronosporomycetes</taxon>
        <taxon>Albuginales</taxon>
        <taxon>Albuginaceae</taxon>
        <taxon>Albugo</taxon>
    </lineage>
</organism>
<dbReference type="HOGENOM" id="CLU_2030999_0_0_1"/>
<dbReference type="EMBL" id="FR824164">
    <property type="protein sequence ID" value="CCA21318.1"/>
    <property type="molecule type" value="Genomic_DNA"/>
</dbReference>
<name>F0WJ71_9STRA</name>
<sequence>MLKIFFFCRRLHSSRFRFDLLFEERRFVIGGGIKSNIKNISPVSKKLYHLTKYRRISKYYVDQDDTDTKEIMVSCPSSEGSMSAKRINLEIAMSKNRHGMGGKGGCEPLLQIVLANTECLQQ</sequence>
<proteinExistence type="predicted"/>
<dbReference type="AlphaFoldDB" id="F0WJ71"/>